<feature type="region of interest" description="Disordered" evidence="2">
    <location>
        <begin position="153"/>
        <end position="173"/>
    </location>
</feature>
<dbReference type="GO" id="GO:0030246">
    <property type="term" value="F:carbohydrate binding"/>
    <property type="evidence" value="ECO:0007669"/>
    <property type="project" value="UniProtKB-KW"/>
</dbReference>
<evidence type="ECO:0000256" key="2">
    <source>
        <dbReference type="SAM" id="MobiDB-lite"/>
    </source>
</evidence>
<keyword evidence="4" id="KW-1185">Reference proteome</keyword>
<evidence type="ECO:0000256" key="1">
    <source>
        <dbReference type="ARBA" id="ARBA00022734"/>
    </source>
</evidence>
<dbReference type="SUPFAM" id="SSF56436">
    <property type="entry name" value="C-type lectin-like"/>
    <property type="match status" value="1"/>
</dbReference>
<dbReference type="InterPro" id="IPR016186">
    <property type="entry name" value="C-type_lectin-like/link_sf"/>
</dbReference>
<dbReference type="InterPro" id="IPR051379">
    <property type="entry name" value="C-type_Lectin_Receptor_IMM"/>
</dbReference>
<dbReference type="Proteomes" id="UP000031443">
    <property type="component" value="Unassembled WGS sequence"/>
</dbReference>
<dbReference type="EMBL" id="KB600545">
    <property type="protein sequence ID" value="EMP24568.1"/>
    <property type="molecule type" value="Genomic_DNA"/>
</dbReference>
<protein>
    <submittedName>
        <fullName evidence="3">Killer cell lectin-like receptor subfamily B member 1B allele B</fullName>
    </submittedName>
</protein>
<dbReference type="GO" id="GO:0005886">
    <property type="term" value="C:plasma membrane"/>
    <property type="evidence" value="ECO:0007669"/>
    <property type="project" value="TreeGrafter"/>
</dbReference>
<evidence type="ECO:0000313" key="3">
    <source>
        <dbReference type="EMBL" id="EMP24568.1"/>
    </source>
</evidence>
<feature type="region of interest" description="Disordered" evidence="2">
    <location>
        <begin position="280"/>
        <end position="310"/>
    </location>
</feature>
<gene>
    <name evidence="3" type="ORF">UY3_18371</name>
</gene>
<organism evidence="3 4">
    <name type="scientific">Chelonia mydas</name>
    <name type="common">Green sea-turtle</name>
    <name type="synonym">Chelonia agassizi</name>
    <dbReference type="NCBI Taxonomy" id="8469"/>
    <lineage>
        <taxon>Eukaryota</taxon>
        <taxon>Metazoa</taxon>
        <taxon>Chordata</taxon>
        <taxon>Craniata</taxon>
        <taxon>Vertebrata</taxon>
        <taxon>Euteleostomi</taxon>
        <taxon>Archelosauria</taxon>
        <taxon>Testudinata</taxon>
        <taxon>Testudines</taxon>
        <taxon>Cryptodira</taxon>
        <taxon>Durocryptodira</taxon>
        <taxon>Americhelydia</taxon>
        <taxon>Chelonioidea</taxon>
        <taxon>Cheloniidae</taxon>
        <taxon>Chelonia</taxon>
    </lineage>
</organism>
<name>M7AXQ7_CHEMY</name>
<proteinExistence type="predicted"/>
<keyword evidence="1 3" id="KW-0430">Lectin</keyword>
<dbReference type="eggNOG" id="KOG4297">
    <property type="taxonomic scope" value="Eukaryota"/>
</dbReference>
<dbReference type="Gene3D" id="3.10.100.10">
    <property type="entry name" value="Mannose-Binding Protein A, subunit A"/>
    <property type="match status" value="1"/>
</dbReference>
<keyword evidence="3" id="KW-0675">Receptor</keyword>
<dbReference type="AlphaFoldDB" id="M7AXQ7"/>
<sequence length="310" mass="33543">MPASSPEEIIVFHKSSVESTCRSHTFFLLGSGACPRYNLSVPEGSSGRVEINLPKKASRLCKMPTTITASDTACDPILVFTSKGKWNYYSRTYQGRIALSGWLLVSVKNASEWMAGEYRVVSDLHEICMARINLTVPGPVLFPPLISETPAVREGTANRTGEGSRRGMLSNGSLEGGSPPGLDGYKVAVGVLGAVCVLLVSAVIAQSVWGGAGCELCPKDWRAHRGKCYWDSRRSRIWSESRKDCESRNSQMLVIRDQEEMIIPLGCSLLSPDFLPSPLAAPARSNPTDLHKMLPAAAELPASPNPPNPD</sequence>
<dbReference type="PANTHER" id="PTHR46746:SF3">
    <property type="entry name" value="C-TYPE LECTIN DOMAIN-CONTAINING PROTEIN-RELATED"/>
    <property type="match status" value="1"/>
</dbReference>
<dbReference type="InterPro" id="IPR016187">
    <property type="entry name" value="CTDL_fold"/>
</dbReference>
<reference evidence="4" key="1">
    <citation type="journal article" date="2013" name="Nat. Genet.">
        <title>The draft genomes of soft-shell turtle and green sea turtle yield insights into the development and evolution of the turtle-specific body plan.</title>
        <authorList>
            <person name="Wang Z."/>
            <person name="Pascual-Anaya J."/>
            <person name="Zadissa A."/>
            <person name="Li W."/>
            <person name="Niimura Y."/>
            <person name="Huang Z."/>
            <person name="Li C."/>
            <person name="White S."/>
            <person name="Xiong Z."/>
            <person name="Fang D."/>
            <person name="Wang B."/>
            <person name="Ming Y."/>
            <person name="Chen Y."/>
            <person name="Zheng Y."/>
            <person name="Kuraku S."/>
            <person name="Pignatelli M."/>
            <person name="Herrero J."/>
            <person name="Beal K."/>
            <person name="Nozawa M."/>
            <person name="Li Q."/>
            <person name="Wang J."/>
            <person name="Zhang H."/>
            <person name="Yu L."/>
            <person name="Shigenobu S."/>
            <person name="Wang J."/>
            <person name="Liu J."/>
            <person name="Flicek P."/>
            <person name="Searle S."/>
            <person name="Wang J."/>
            <person name="Kuratani S."/>
            <person name="Yin Y."/>
            <person name="Aken B."/>
            <person name="Zhang G."/>
            <person name="Irie N."/>
        </authorList>
    </citation>
    <scope>NUCLEOTIDE SEQUENCE [LARGE SCALE GENOMIC DNA]</scope>
</reference>
<accession>M7AXQ7</accession>
<evidence type="ECO:0000313" key="4">
    <source>
        <dbReference type="Proteomes" id="UP000031443"/>
    </source>
</evidence>
<dbReference type="PANTHER" id="PTHR46746">
    <property type="entry name" value="KILLER CELL LECTIN-LIKE RECEPTOR SUBFAMILY F MEMBER 2"/>
    <property type="match status" value="1"/>
</dbReference>